<feature type="domain" description="Methyl-accepting transducer" evidence="10">
    <location>
        <begin position="264"/>
        <end position="500"/>
    </location>
</feature>
<comment type="caution">
    <text evidence="11">The sequence shown here is derived from an EMBL/GenBank/DDBJ whole genome shotgun (WGS) entry which is preliminary data.</text>
</comment>
<dbReference type="Pfam" id="PF00015">
    <property type="entry name" value="MCPsignal"/>
    <property type="match status" value="1"/>
</dbReference>
<name>A0ABT5IVM2_9NEIS</name>
<sequence length="536" mass="57346">MKLSTRLLILTLASLFGLLLLGGMSLYFKKQGLLHEKETQITHLLQVAENIVERHAKLAAEGKLPEAEAKQQALKALSMVRTKEVYFFVRDSGNVMLYHPKESRIGKYDDGGKGQDGRTSVEVYAEALGKAQYGMVYVMAARPGSDVDIPKLNGVVRAQPWGWVVGTGFFVDDIDEIFWREARLMLLFVLIGIVAVGVLAWLLSRSILRSLGGDPAYAAAVVRRIAEGDLTEKIVVNGPSSSLLGSMHSMQHKLAQIITDIRTGSHDIADAGNQLKQHMGHLQSVSHNASESTASAAAAIEQLSVSIDHVTASARDNENDARHTVDEAASGTVLTSEASRHIELIASQIGEVNTQVHSLSERTRNISGIAETIREIANQTNLLALNAAIEAARAGETGRGFAVVADEVRKLAERTALATDEISAIVQAVVADTGTVSSQVQSIAPVVEQGVTRVQEASSALQAINSRAQDSLSRIRSVALAMSEQSKAGTSIAGSVEQVAGVVEDALSSASNAVEQVNAIHQQAEVLRASVNRFRT</sequence>
<evidence type="ECO:0000256" key="5">
    <source>
        <dbReference type="ARBA" id="ARBA00023136"/>
    </source>
</evidence>
<dbReference type="InterPro" id="IPR004089">
    <property type="entry name" value="MCPsignal_dom"/>
</dbReference>
<evidence type="ECO:0000256" key="8">
    <source>
        <dbReference type="PROSITE-ProRule" id="PRU00284"/>
    </source>
</evidence>
<evidence type="ECO:0000256" key="6">
    <source>
        <dbReference type="ARBA" id="ARBA00023224"/>
    </source>
</evidence>
<keyword evidence="3 9" id="KW-0812">Transmembrane</keyword>
<keyword evidence="6 8" id="KW-0807">Transducer</keyword>
<keyword evidence="4 9" id="KW-1133">Transmembrane helix</keyword>
<feature type="transmembrane region" description="Helical" evidence="9">
    <location>
        <begin position="6"/>
        <end position="28"/>
    </location>
</feature>
<evidence type="ECO:0000256" key="9">
    <source>
        <dbReference type="SAM" id="Phobius"/>
    </source>
</evidence>
<comment type="subcellular location">
    <subcellularLocation>
        <location evidence="1">Cell membrane</location>
        <topology evidence="1">Multi-pass membrane protein</topology>
    </subcellularLocation>
</comment>
<evidence type="ECO:0000313" key="11">
    <source>
        <dbReference type="EMBL" id="MDC7716552.1"/>
    </source>
</evidence>
<accession>A0ABT5IVM2</accession>
<dbReference type="InterPro" id="IPR033480">
    <property type="entry name" value="sCache_2"/>
</dbReference>
<keyword evidence="12" id="KW-1185">Reference proteome</keyword>
<evidence type="ECO:0000313" key="12">
    <source>
        <dbReference type="Proteomes" id="UP001219956"/>
    </source>
</evidence>
<evidence type="ECO:0000256" key="2">
    <source>
        <dbReference type="ARBA" id="ARBA00022475"/>
    </source>
</evidence>
<evidence type="ECO:0000259" key="10">
    <source>
        <dbReference type="PROSITE" id="PS50111"/>
    </source>
</evidence>
<organism evidence="11 12">
    <name type="scientific">Vogesella aquatica</name>
    <dbReference type="NCBI Taxonomy" id="2984206"/>
    <lineage>
        <taxon>Bacteria</taxon>
        <taxon>Pseudomonadati</taxon>
        <taxon>Pseudomonadota</taxon>
        <taxon>Betaproteobacteria</taxon>
        <taxon>Neisseriales</taxon>
        <taxon>Chromobacteriaceae</taxon>
        <taxon>Vogesella</taxon>
    </lineage>
</organism>
<proteinExistence type="inferred from homology"/>
<keyword evidence="5 9" id="KW-0472">Membrane</keyword>
<dbReference type="SMART" id="SM00283">
    <property type="entry name" value="MA"/>
    <property type="match status" value="1"/>
</dbReference>
<feature type="transmembrane region" description="Helical" evidence="9">
    <location>
        <begin position="184"/>
        <end position="203"/>
    </location>
</feature>
<dbReference type="Proteomes" id="UP001219956">
    <property type="component" value="Unassembled WGS sequence"/>
</dbReference>
<dbReference type="Gene3D" id="3.30.450.20">
    <property type="entry name" value="PAS domain"/>
    <property type="match status" value="1"/>
</dbReference>
<dbReference type="InterPro" id="IPR004090">
    <property type="entry name" value="Chemotax_Me-accpt_rcpt"/>
</dbReference>
<dbReference type="EMBL" id="JAQQLF010000005">
    <property type="protein sequence ID" value="MDC7716552.1"/>
    <property type="molecule type" value="Genomic_DNA"/>
</dbReference>
<dbReference type="Gene3D" id="1.10.287.950">
    <property type="entry name" value="Methyl-accepting chemotaxis protein"/>
    <property type="match status" value="1"/>
</dbReference>
<protein>
    <submittedName>
        <fullName evidence="11">Methyl-accepting chemotaxis protein</fullName>
    </submittedName>
</protein>
<reference evidence="11 12" key="1">
    <citation type="submission" date="2023-01" db="EMBL/GenBank/DDBJ databases">
        <title>Novel species of the genus Vogesella isolated from rivers.</title>
        <authorList>
            <person name="Lu H."/>
        </authorList>
    </citation>
    <scope>NUCLEOTIDE SEQUENCE [LARGE SCALE GENOMIC DNA]</scope>
    <source>
        <strain evidence="11 12">DC21W</strain>
    </source>
</reference>
<dbReference type="PRINTS" id="PR00260">
    <property type="entry name" value="CHEMTRNSDUCR"/>
</dbReference>
<evidence type="ECO:0000256" key="4">
    <source>
        <dbReference type="ARBA" id="ARBA00022989"/>
    </source>
</evidence>
<dbReference type="RefSeq" id="WP_272750949.1">
    <property type="nucleotide sequence ID" value="NZ_JAQQLF010000005.1"/>
</dbReference>
<keyword evidence="2" id="KW-1003">Cell membrane</keyword>
<dbReference type="PANTHER" id="PTHR32089:SF112">
    <property type="entry name" value="LYSOZYME-LIKE PROTEIN-RELATED"/>
    <property type="match status" value="1"/>
</dbReference>
<comment type="similarity">
    <text evidence="7">Belongs to the methyl-accepting chemotaxis (MCP) protein family.</text>
</comment>
<evidence type="ECO:0000256" key="3">
    <source>
        <dbReference type="ARBA" id="ARBA00022692"/>
    </source>
</evidence>
<evidence type="ECO:0000256" key="7">
    <source>
        <dbReference type="ARBA" id="ARBA00029447"/>
    </source>
</evidence>
<gene>
    <name evidence="11" type="ORF">PQU95_04880</name>
</gene>
<dbReference type="Pfam" id="PF17200">
    <property type="entry name" value="sCache_2"/>
    <property type="match status" value="1"/>
</dbReference>
<dbReference type="SMART" id="SM01049">
    <property type="entry name" value="Cache_2"/>
    <property type="match status" value="1"/>
</dbReference>
<dbReference type="SUPFAM" id="SSF58104">
    <property type="entry name" value="Methyl-accepting chemotaxis protein (MCP) signaling domain"/>
    <property type="match status" value="1"/>
</dbReference>
<dbReference type="PANTHER" id="PTHR32089">
    <property type="entry name" value="METHYL-ACCEPTING CHEMOTAXIS PROTEIN MCPB"/>
    <property type="match status" value="1"/>
</dbReference>
<evidence type="ECO:0000256" key="1">
    <source>
        <dbReference type="ARBA" id="ARBA00004651"/>
    </source>
</evidence>
<dbReference type="CDD" id="cd11386">
    <property type="entry name" value="MCP_signal"/>
    <property type="match status" value="1"/>
</dbReference>
<dbReference type="PROSITE" id="PS50111">
    <property type="entry name" value="CHEMOTAXIS_TRANSDUC_2"/>
    <property type="match status" value="1"/>
</dbReference>